<comment type="similarity">
    <text evidence="1">Belongs to the GSP E family.</text>
</comment>
<evidence type="ECO:0000256" key="2">
    <source>
        <dbReference type="SAM" id="MobiDB-lite"/>
    </source>
</evidence>
<dbReference type="InterPro" id="IPR001482">
    <property type="entry name" value="T2SS/T4SS_dom"/>
</dbReference>
<keyword evidence="5" id="KW-1185">Reference proteome</keyword>
<dbReference type="InterPro" id="IPR050921">
    <property type="entry name" value="T4SS_GSP_E_ATPase"/>
</dbReference>
<reference evidence="4 5" key="1">
    <citation type="submission" date="2020-08" db="EMBL/GenBank/DDBJ databases">
        <title>Cohnella phylogeny.</title>
        <authorList>
            <person name="Dunlap C."/>
        </authorList>
    </citation>
    <scope>NUCLEOTIDE SEQUENCE [LARGE SCALE GENOMIC DNA]</scope>
    <source>
        <strain evidence="4 5">DSM 25241</strain>
    </source>
</reference>
<dbReference type="AlphaFoldDB" id="A0A841T6X8"/>
<dbReference type="GO" id="GO:0016887">
    <property type="term" value="F:ATP hydrolysis activity"/>
    <property type="evidence" value="ECO:0007669"/>
    <property type="project" value="InterPro"/>
</dbReference>
<proteinExistence type="inferred from homology"/>
<dbReference type="Gene3D" id="3.40.50.300">
    <property type="entry name" value="P-loop containing nucleotide triphosphate hydrolases"/>
    <property type="match status" value="1"/>
</dbReference>
<dbReference type="Gene3D" id="3.30.450.380">
    <property type="match status" value="1"/>
</dbReference>
<sequence length="492" mass="55873">MVEKTGQAENDARGGAALQGKEPATRRFSPTAYAAKLQTDSSLPSSQPSLLREPGNGLAGIDLKALTEEARHMLAAPRGWNEEEQRRYAEKLNRAVIGFPQERAELLAVLSDWIIKKRLQHLSTGSLPYGTLAEALFAEVIGLNVLELVLRHRDGLEEVQVVGTRIFEVRDGRAVPSAYRFEDVAMVERIQQNLVLFNNDRINPRKRWAEVQLLDGSRVTMTGFGFTSQPTLTIRFYTVRRFELDTLCRPEYRTINEPIRELLRAIVDSRFNMVVIGATNTGKTHLIKALIAAMPDEERLVTIEGRYELSLLRDFPDKNVIEYEADEEDPLHGSKQAFKLALRQSPQRICHAEIRDEDANIYVRACTRGHEGSVTSVHANALEDVPEALTDMCMLDNRGMNPVRLTKRITEYVTQIGFEMRMVGSSRKLVRIGEFEWREGEAVVRDWVRYDEESGEWKLPLNCSPKARERLGRYAPEAWKKLRPMVQAGKGD</sequence>
<evidence type="ECO:0000313" key="4">
    <source>
        <dbReference type="EMBL" id="MBB6638475.1"/>
    </source>
</evidence>
<name>A0A841T6X8_9BACL</name>
<dbReference type="Proteomes" id="UP000535838">
    <property type="component" value="Unassembled WGS sequence"/>
</dbReference>
<evidence type="ECO:0000313" key="5">
    <source>
        <dbReference type="Proteomes" id="UP000535838"/>
    </source>
</evidence>
<feature type="region of interest" description="Disordered" evidence="2">
    <location>
        <begin position="1"/>
        <end position="54"/>
    </location>
</feature>
<dbReference type="Pfam" id="PF00437">
    <property type="entry name" value="T2SSE"/>
    <property type="match status" value="1"/>
</dbReference>
<feature type="compositionally biased region" description="Low complexity" evidence="2">
    <location>
        <begin position="41"/>
        <end position="51"/>
    </location>
</feature>
<accession>A0A841T6X8</accession>
<comment type="caution">
    <text evidence="4">The sequence shown here is derived from an EMBL/GenBank/DDBJ whole genome shotgun (WGS) entry which is preliminary data.</text>
</comment>
<dbReference type="PANTHER" id="PTHR30486:SF6">
    <property type="entry name" value="TYPE IV PILUS RETRACTATION ATPASE PILT"/>
    <property type="match status" value="1"/>
</dbReference>
<dbReference type="EMBL" id="JACJVQ010000033">
    <property type="protein sequence ID" value="MBB6638475.1"/>
    <property type="molecule type" value="Genomic_DNA"/>
</dbReference>
<dbReference type="InterPro" id="IPR027417">
    <property type="entry name" value="P-loop_NTPase"/>
</dbReference>
<dbReference type="SUPFAM" id="SSF52540">
    <property type="entry name" value="P-loop containing nucleoside triphosphate hydrolases"/>
    <property type="match status" value="1"/>
</dbReference>
<dbReference type="PANTHER" id="PTHR30486">
    <property type="entry name" value="TWITCHING MOTILITY PROTEIN PILT"/>
    <property type="match status" value="1"/>
</dbReference>
<evidence type="ECO:0000256" key="1">
    <source>
        <dbReference type="ARBA" id="ARBA00006611"/>
    </source>
</evidence>
<evidence type="ECO:0000259" key="3">
    <source>
        <dbReference type="Pfam" id="PF00437"/>
    </source>
</evidence>
<gene>
    <name evidence="4" type="ORF">H7B67_30445</name>
</gene>
<feature type="domain" description="Bacterial type II secretion system protein E" evidence="3">
    <location>
        <begin position="231"/>
        <end position="397"/>
    </location>
</feature>
<organism evidence="4 5">
    <name type="scientific">Cohnella thailandensis</name>
    <dbReference type="NCBI Taxonomy" id="557557"/>
    <lineage>
        <taxon>Bacteria</taxon>
        <taxon>Bacillati</taxon>
        <taxon>Bacillota</taxon>
        <taxon>Bacilli</taxon>
        <taxon>Bacillales</taxon>
        <taxon>Paenibacillaceae</taxon>
        <taxon>Cohnella</taxon>
    </lineage>
</organism>
<protein>
    <submittedName>
        <fullName evidence="4">CpaF family protein</fullName>
    </submittedName>
</protein>